<sequence>MNRSPEPFDRRYLNALVEEGLNLSAFLDGWCQAMCDDLDRLRELQREGDFAPVPRLLHRLSGALGLVGAHSLMEALRQAQAAASGQDGASIDLLAERIQTLIGQLQAVRDEHGAACHD</sequence>
<dbReference type="InterPro" id="IPR036641">
    <property type="entry name" value="HPT_dom_sf"/>
</dbReference>
<evidence type="ECO:0000313" key="5">
    <source>
        <dbReference type="Proteomes" id="UP001558535"/>
    </source>
</evidence>
<organism evidence="4 5">
    <name type="scientific">Paraburkholderia phenoliruptrix</name>
    <dbReference type="NCBI Taxonomy" id="252970"/>
    <lineage>
        <taxon>Bacteria</taxon>
        <taxon>Pseudomonadati</taxon>
        <taxon>Pseudomonadota</taxon>
        <taxon>Betaproteobacteria</taxon>
        <taxon>Burkholderiales</taxon>
        <taxon>Burkholderiaceae</taxon>
        <taxon>Paraburkholderia</taxon>
    </lineage>
</organism>
<name>A0ABV3WN44_9BURK</name>
<dbReference type="InterPro" id="IPR008207">
    <property type="entry name" value="Sig_transdc_His_kin_Hpt_dom"/>
</dbReference>
<dbReference type="Pfam" id="PF01627">
    <property type="entry name" value="Hpt"/>
    <property type="match status" value="1"/>
</dbReference>
<dbReference type="SUPFAM" id="SSF47226">
    <property type="entry name" value="Histidine-containing phosphotransfer domain, HPT domain"/>
    <property type="match status" value="1"/>
</dbReference>
<accession>A0ABV3WN44</accession>
<dbReference type="Proteomes" id="UP001558535">
    <property type="component" value="Unassembled WGS sequence"/>
</dbReference>
<keyword evidence="2" id="KW-0597">Phosphoprotein</keyword>
<dbReference type="EMBL" id="JBFPKE010000028">
    <property type="protein sequence ID" value="MEX3754194.1"/>
    <property type="molecule type" value="Genomic_DNA"/>
</dbReference>
<proteinExistence type="predicted"/>
<evidence type="ECO:0000256" key="2">
    <source>
        <dbReference type="PROSITE-ProRule" id="PRU00110"/>
    </source>
</evidence>
<dbReference type="RefSeq" id="WP_310112319.1">
    <property type="nucleotide sequence ID" value="NZ_CP168530.1"/>
</dbReference>
<protein>
    <submittedName>
        <fullName evidence="4">Hpt domain-containing protein</fullName>
    </submittedName>
</protein>
<feature type="domain" description="HPt" evidence="3">
    <location>
        <begin position="19"/>
        <end position="108"/>
    </location>
</feature>
<dbReference type="Gene3D" id="1.20.120.160">
    <property type="entry name" value="HPT domain"/>
    <property type="match status" value="1"/>
</dbReference>
<comment type="caution">
    <text evidence="4">The sequence shown here is derived from an EMBL/GenBank/DDBJ whole genome shotgun (WGS) entry which is preliminary data.</text>
</comment>
<evidence type="ECO:0000256" key="1">
    <source>
        <dbReference type="ARBA" id="ARBA00023012"/>
    </source>
</evidence>
<reference evidence="4 5" key="1">
    <citation type="submission" date="2024-07" db="EMBL/GenBank/DDBJ databases">
        <title>A survey of Mimosa microsymbionts across Brazilian biomes reveals a high diversity of Paraburkholderia nodulating endemic species, but also that Cupriavidus is common as a symbiont of widespread species.</title>
        <authorList>
            <person name="Rouws L."/>
            <person name="Barauna A."/>
            <person name="Beukes C."/>
            <person name="Rouws J.R.C."/>
            <person name="De Faria S.M."/>
            <person name="Gross E."/>
            <person name="Bueno Dos Reis Junior F."/>
            <person name="Simon M.F."/>
            <person name="Maluk M."/>
            <person name="Odee D.W."/>
            <person name="Kenicer G."/>
            <person name="Young J.P.W."/>
            <person name="Reis V.M."/>
            <person name="Zilli J."/>
            <person name="James E.K."/>
        </authorList>
    </citation>
    <scope>NUCLEOTIDE SEQUENCE [LARGE SCALE GENOMIC DNA]</scope>
    <source>
        <strain evidence="4 5">BR14375</strain>
    </source>
</reference>
<keyword evidence="1" id="KW-0902">Two-component regulatory system</keyword>
<evidence type="ECO:0000313" key="4">
    <source>
        <dbReference type="EMBL" id="MEX3754194.1"/>
    </source>
</evidence>
<evidence type="ECO:0000259" key="3">
    <source>
        <dbReference type="PROSITE" id="PS50894"/>
    </source>
</evidence>
<feature type="modified residue" description="Phosphohistidine" evidence="2">
    <location>
        <position position="58"/>
    </location>
</feature>
<gene>
    <name evidence="4" type="ORF">AB3X84_29950</name>
</gene>
<keyword evidence="5" id="KW-1185">Reference proteome</keyword>
<dbReference type="PROSITE" id="PS50894">
    <property type="entry name" value="HPT"/>
    <property type="match status" value="1"/>
</dbReference>